<evidence type="ECO:0000313" key="2">
    <source>
        <dbReference type="Proteomes" id="UP001299546"/>
    </source>
</evidence>
<dbReference type="EMBL" id="JAJCIS010000002">
    <property type="protein sequence ID" value="MCB7386913.1"/>
    <property type="molecule type" value="Genomic_DNA"/>
</dbReference>
<organism evidence="1 2">
    <name type="scientific">Bariatricus massiliensis</name>
    <dbReference type="NCBI Taxonomy" id="1745713"/>
    <lineage>
        <taxon>Bacteria</taxon>
        <taxon>Bacillati</taxon>
        <taxon>Bacillota</taxon>
        <taxon>Clostridia</taxon>
        <taxon>Lachnospirales</taxon>
        <taxon>Lachnospiraceae</taxon>
        <taxon>Bariatricus</taxon>
    </lineage>
</organism>
<proteinExistence type="predicted"/>
<keyword evidence="2" id="KW-1185">Reference proteome</keyword>
<dbReference type="Proteomes" id="UP001299546">
    <property type="component" value="Unassembled WGS sequence"/>
</dbReference>
<evidence type="ECO:0000313" key="1">
    <source>
        <dbReference type="EMBL" id="MCB7386913.1"/>
    </source>
</evidence>
<accession>A0ABS8DES9</accession>
<reference evidence="1 2" key="1">
    <citation type="submission" date="2021-10" db="EMBL/GenBank/DDBJ databases">
        <title>Collection of gut derived symbiotic bacterial strains cultured from healthy donors.</title>
        <authorList>
            <person name="Lin H."/>
            <person name="Littmann E."/>
            <person name="Kohout C."/>
            <person name="Pamer E.G."/>
        </authorList>
    </citation>
    <scope>NUCLEOTIDE SEQUENCE [LARGE SCALE GENOMIC DNA]</scope>
    <source>
        <strain evidence="1 2">DFI.1.165</strain>
    </source>
</reference>
<protein>
    <submittedName>
        <fullName evidence="1">Uncharacterized protein</fullName>
    </submittedName>
</protein>
<gene>
    <name evidence="1" type="ORF">LIZ65_06395</name>
</gene>
<dbReference type="RefSeq" id="WP_066736065.1">
    <property type="nucleotide sequence ID" value="NZ_JAJCIQ010000002.1"/>
</dbReference>
<sequence length="126" mass="14783">MEKRRQSEILRDIFVENFEMEPAGMHQFTQLFEVTSIEGVEIPKGIKILINFDNRAKVRMCSVPLVDGGYTEEEDDYRFMGNLNVWVMKGRKTLNYVHKPHNGPEYAARENTFSFREILQPVLEKV</sequence>
<comment type="caution">
    <text evidence="1">The sequence shown here is derived from an EMBL/GenBank/DDBJ whole genome shotgun (WGS) entry which is preliminary data.</text>
</comment>
<name>A0ABS8DES9_9FIRM</name>